<feature type="signal peptide" evidence="2">
    <location>
        <begin position="1"/>
        <end position="21"/>
    </location>
</feature>
<reference evidence="3" key="1">
    <citation type="submission" date="2020-09" db="EMBL/GenBank/DDBJ databases">
        <title>Draft Genome Sequence of Paenibacillus sp. WST5.</title>
        <authorList>
            <person name="Bao Z."/>
        </authorList>
    </citation>
    <scope>NUCLEOTIDE SEQUENCE</scope>
    <source>
        <strain evidence="3">WST5</strain>
    </source>
</reference>
<evidence type="ECO:0000313" key="4">
    <source>
        <dbReference type="Proteomes" id="UP000650466"/>
    </source>
</evidence>
<protein>
    <recommendedName>
        <fullName evidence="5">Lipoprotein</fullName>
    </recommendedName>
</protein>
<dbReference type="Proteomes" id="UP000650466">
    <property type="component" value="Unassembled WGS sequence"/>
</dbReference>
<dbReference type="AlphaFoldDB" id="A0A926KPC3"/>
<comment type="caution">
    <text evidence="3">The sequence shown here is derived from an EMBL/GenBank/DDBJ whole genome shotgun (WGS) entry which is preliminary data.</text>
</comment>
<dbReference type="EMBL" id="JACVVD010000004">
    <property type="protein sequence ID" value="MBD0381435.1"/>
    <property type="molecule type" value="Genomic_DNA"/>
</dbReference>
<keyword evidence="2" id="KW-0732">Signal</keyword>
<gene>
    <name evidence="3" type="ORF">ICC18_15010</name>
</gene>
<dbReference type="RefSeq" id="WP_188175212.1">
    <property type="nucleotide sequence ID" value="NZ_JACVVD010000004.1"/>
</dbReference>
<feature type="chain" id="PRO_5038788660" description="Lipoprotein" evidence="2">
    <location>
        <begin position="22"/>
        <end position="182"/>
    </location>
</feature>
<evidence type="ECO:0008006" key="5">
    <source>
        <dbReference type="Google" id="ProtNLM"/>
    </source>
</evidence>
<feature type="region of interest" description="Disordered" evidence="1">
    <location>
        <begin position="71"/>
        <end position="92"/>
    </location>
</feature>
<dbReference type="PROSITE" id="PS51257">
    <property type="entry name" value="PROKAR_LIPOPROTEIN"/>
    <property type="match status" value="1"/>
</dbReference>
<keyword evidence="4" id="KW-1185">Reference proteome</keyword>
<evidence type="ECO:0000256" key="1">
    <source>
        <dbReference type="SAM" id="MobiDB-lite"/>
    </source>
</evidence>
<sequence length="182" mass="19561">MLNLKRFGVLSILLLATTGMASGCGVSEKVAERTAEKLIEQSTGVKVDKEGEAITVTSKDGQQLQISGEAKKLPDGFPLPSHPDAKIESSMTSTENGAKSFIVALTSSKPIKDLAAFYEKALQDKGIKPERTDLNDEGADSLNSVFLNGKSDKLEATVQIVKDESNEGKESYMINLIVRQAE</sequence>
<proteinExistence type="predicted"/>
<evidence type="ECO:0000313" key="3">
    <source>
        <dbReference type="EMBL" id="MBD0381435.1"/>
    </source>
</evidence>
<evidence type="ECO:0000256" key="2">
    <source>
        <dbReference type="SAM" id="SignalP"/>
    </source>
</evidence>
<accession>A0A926KPC3</accession>
<organism evidence="3 4">
    <name type="scientific">Paenibacillus sedimenti</name>
    <dbReference type="NCBI Taxonomy" id="2770274"/>
    <lineage>
        <taxon>Bacteria</taxon>
        <taxon>Bacillati</taxon>
        <taxon>Bacillota</taxon>
        <taxon>Bacilli</taxon>
        <taxon>Bacillales</taxon>
        <taxon>Paenibacillaceae</taxon>
        <taxon>Paenibacillus</taxon>
    </lineage>
</organism>
<name>A0A926KPC3_9BACL</name>